<protein>
    <submittedName>
        <fullName evidence="6">G protein-coupled receptor</fullName>
    </submittedName>
</protein>
<dbReference type="GO" id="GO:0005886">
    <property type="term" value="C:plasma membrane"/>
    <property type="evidence" value="ECO:0007669"/>
    <property type="project" value="TreeGrafter"/>
</dbReference>
<dbReference type="PANTHER" id="PTHR23112">
    <property type="entry name" value="G PROTEIN-COUPLED RECEPTOR 157-RELATED"/>
    <property type="match status" value="1"/>
</dbReference>
<evidence type="ECO:0000256" key="4">
    <source>
        <dbReference type="ARBA" id="ARBA00023136"/>
    </source>
</evidence>
<dbReference type="Gene3D" id="1.20.1070.10">
    <property type="entry name" value="Rhodopsin 7-helix transmembrane proteins"/>
    <property type="match status" value="1"/>
</dbReference>
<proteinExistence type="predicted"/>
<dbReference type="PRINTS" id="PR02001">
    <property type="entry name" value="GCR1CAMPR"/>
</dbReference>
<organism evidence="6 7">
    <name type="scientific">Anaeramoeba ignava</name>
    <name type="common">Anaerobic marine amoeba</name>
    <dbReference type="NCBI Taxonomy" id="1746090"/>
    <lineage>
        <taxon>Eukaryota</taxon>
        <taxon>Metamonada</taxon>
        <taxon>Anaeramoebidae</taxon>
        <taxon>Anaeramoeba</taxon>
    </lineage>
</organism>
<feature type="transmembrane region" description="Helical" evidence="5">
    <location>
        <begin position="75"/>
        <end position="97"/>
    </location>
</feature>
<feature type="transmembrane region" description="Helical" evidence="5">
    <location>
        <begin position="45"/>
        <end position="63"/>
    </location>
</feature>
<keyword evidence="6" id="KW-0675">Receptor</keyword>
<feature type="transmembrane region" description="Helical" evidence="5">
    <location>
        <begin position="14"/>
        <end position="33"/>
    </location>
</feature>
<evidence type="ECO:0000313" key="6">
    <source>
        <dbReference type="EMBL" id="KAJ5074382.1"/>
    </source>
</evidence>
<keyword evidence="2 5" id="KW-0812">Transmembrane</keyword>
<comment type="subcellular location">
    <subcellularLocation>
        <location evidence="1">Membrane</location>
        <topology evidence="1">Multi-pass membrane protein</topology>
    </subcellularLocation>
</comment>
<dbReference type="Proteomes" id="UP001149090">
    <property type="component" value="Unassembled WGS sequence"/>
</dbReference>
<feature type="transmembrane region" description="Helical" evidence="5">
    <location>
        <begin position="187"/>
        <end position="207"/>
    </location>
</feature>
<evidence type="ECO:0000256" key="2">
    <source>
        <dbReference type="ARBA" id="ARBA00022692"/>
    </source>
</evidence>
<evidence type="ECO:0000256" key="1">
    <source>
        <dbReference type="ARBA" id="ARBA00004141"/>
    </source>
</evidence>
<feature type="transmembrane region" description="Helical" evidence="5">
    <location>
        <begin position="153"/>
        <end position="175"/>
    </location>
</feature>
<dbReference type="AlphaFoldDB" id="A0A9Q0RBR4"/>
<evidence type="ECO:0000256" key="3">
    <source>
        <dbReference type="ARBA" id="ARBA00022989"/>
    </source>
</evidence>
<dbReference type="InterPro" id="IPR022343">
    <property type="entry name" value="GCR1-cAMP_receptor"/>
</dbReference>
<feature type="transmembrane region" description="Helical" evidence="5">
    <location>
        <begin position="227"/>
        <end position="246"/>
    </location>
</feature>
<keyword evidence="3 5" id="KW-1133">Transmembrane helix</keyword>
<dbReference type="GO" id="GO:0004930">
    <property type="term" value="F:G protein-coupled receptor activity"/>
    <property type="evidence" value="ECO:0007669"/>
    <property type="project" value="TreeGrafter"/>
</dbReference>
<evidence type="ECO:0000313" key="7">
    <source>
        <dbReference type="Proteomes" id="UP001149090"/>
    </source>
</evidence>
<accession>A0A9Q0RBR4</accession>
<gene>
    <name evidence="6" type="ORF">M0811_01012</name>
</gene>
<dbReference type="GO" id="GO:0007189">
    <property type="term" value="P:adenylate cyclase-activating G protein-coupled receptor signaling pathway"/>
    <property type="evidence" value="ECO:0007669"/>
    <property type="project" value="TreeGrafter"/>
</dbReference>
<dbReference type="EMBL" id="JAPDFW010000070">
    <property type="protein sequence ID" value="KAJ5074382.1"/>
    <property type="molecule type" value="Genomic_DNA"/>
</dbReference>
<sequence length="298" mass="34114">MVNMIHNKESIPCIIGSTIGMAGSLIFILVYLFLKEIRDSARKYIIILSICDFLLGFFAILPGPSSTGLCHTQAFFMSFLFIASCSFIFLASLVFYLKFCHDKNVDQSPIFFIWGFVLIIIVALIVSIITISFSPIASKDTHWCWVTKHKIEAIVYSIVWVTLLGTLILYSLFFFQLRGNTRISKSFQYKMFALGWIYVFTELWTSIKRARQLANENASDSSVLDFTQALFLPMLGLWDSVFFVFFDKNVRNSIKNRFSKYPKFSSNNLTGYEIFSANGDNQLQALDTSDTNDSDDFY</sequence>
<feature type="transmembrane region" description="Helical" evidence="5">
    <location>
        <begin position="109"/>
        <end position="133"/>
    </location>
</feature>
<dbReference type="SUPFAM" id="SSF81321">
    <property type="entry name" value="Family A G protein-coupled receptor-like"/>
    <property type="match status" value="1"/>
</dbReference>
<dbReference type="PANTHER" id="PTHR23112:SF0">
    <property type="entry name" value="TRANSMEMBRANE PROTEIN 116"/>
    <property type="match status" value="1"/>
</dbReference>
<keyword evidence="7" id="KW-1185">Reference proteome</keyword>
<keyword evidence="4 5" id="KW-0472">Membrane</keyword>
<evidence type="ECO:0000256" key="5">
    <source>
        <dbReference type="SAM" id="Phobius"/>
    </source>
</evidence>
<comment type="caution">
    <text evidence="6">The sequence shown here is derived from an EMBL/GenBank/DDBJ whole genome shotgun (WGS) entry which is preliminary data.</text>
</comment>
<dbReference type="OrthoDB" id="100006at2759"/>
<name>A0A9Q0RBR4_ANAIG</name>
<reference evidence="6" key="1">
    <citation type="submission" date="2022-10" db="EMBL/GenBank/DDBJ databases">
        <title>Novel sulphate-reducing endosymbionts in the free-living metamonad Anaeramoeba.</title>
        <authorList>
            <person name="Jerlstrom-Hultqvist J."/>
            <person name="Cepicka I."/>
            <person name="Gallot-Lavallee L."/>
            <person name="Salas-Leiva D."/>
            <person name="Curtis B.A."/>
            <person name="Zahonova K."/>
            <person name="Pipaliya S."/>
            <person name="Dacks J."/>
            <person name="Roger A.J."/>
        </authorList>
    </citation>
    <scope>NUCLEOTIDE SEQUENCE</scope>
    <source>
        <strain evidence="6">BMAN</strain>
    </source>
</reference>